<feature type="domain" description="HD" evidence="1">
    <location>
        <begin position="198"/>
        <end position="305"/>
    </location>
</feature>
<reference evidence="2 3" key="1">
    <citation type="submission" date="2016-10" db="EMBL/GenBank/DDBJ databases">
        <title>Complete genome of the TMA-utilizing, human hosted archaeon Methanomethylophilus alvus Gen. nov, sp. nov., strain Mx-05, derived from a pure culture.</title>
        <authorList>
            <person name="Brugere J.-F."/>
            <person name="Ben Hania W."/>
            <person name="Chaudhary P.P."/>
            <person name="Gaci N."/>
            <person name="Borrel G."/>
            <person name="Cao Van Tuat L."/>
            <person name="Fardeau M.-L."/>
            <person name="Harris H.M.B."/>
            <person name="O'Toole P.W."/>
            <person name="Ollivier B."/>
        </authorList>
    </citation>
    <scope>NUCLEOTIDE SEQUENCE [LARGE SCALE GENOMIC DNA]</scope>
    <source>
        <strain evidence="2 3">Mx-05</strain>
    </source>
</reference>
<evidence type="ECO:0000259" key="1">
    <source>
        <dbReference type="Pfam" id="PF13023"/>
    </source>
</evidence>
<gene>
    <name evidence="2" type="ORF">BKD89_01790</name>
</gene>
<proteinExistence type="predicted"/>
<evidence type="ECO:0000313" key="2">
    <source>
        <dbReference type="EMBL" id="AYQ54545.1"/>
    </source>
</evidence>
<sequence length="383" mass="44162">MNGKALNANMLYYLFDSTNMHRWNDHLRTLDLSEMDKQAHKTAIAWVLGKCEEDAGAAIDWHRLIEHNLFSFIQRIALTDLKPQVFHRIEEEKADDVSRYVLCEFDRSVPHTDEGFRKRFEEYLYSDRSSKEDAVIRAAHYLATKWEFDTIYEVNRSVYGIEDTKKEIDGQIGQHSDLAGVRDLMTKRSDLDNFIDIVGQLRFQQRWARTPRIPKTTVLGHSLLVADMVYLNDCDCGVEGEQVYNDFYTALFHDLPEVLTKDVITPVKTSVSGLPDLLEGIEHEMMEKRIMPLIPAGWREELRFMAYDPFSDSDLPRRNGKEIKACDWLAAWMEAHISICYGVSSKSLRDGKVDIGRKLTAVGGYGETIDAFDIIADFEKMEI</sequence>
<dbReference type="InterPro" id="IPR006674">
    <property type="entry name" value="HD_domain"/>
</dbReference>
<dbReference type="GeneID" id="41321160"/>
<organism evidence="2 3">
    <name type="scientific">Methanomethylophilus alvi</name>
    <dbReference type="NCBI Taxonomy" id="1291540"/>
    <lineage>
        <taxon>Archaea</taxon>
        <taxon>Methanobacteriati</taxon>
        <taxon>Thermoplasmatota</taxon>
        <taxon>Thermoplasmata</taxon>
        <taxon>Methanomassiliicoccales</taxon>
        <taxon>Methanomethylophilaceae</taxon>
        <taxon>Methanomethylophilus</taxon>
    </lineage>
</organism>
<dbReference type="SUPFAM" id="SSF109604">
    <property type="entry name" value="HD-domain/PDEase-like"/>
    <property type="match status" value="1"/>
</dbReference>
<dbReference type="AlphaFoldDB" id="A0A3G3IFE5"/>
<dbReference type="OMA" id="ASKWEFD"/>
<accession>A0A3G3IFE5</accession>
<dbReference type="Pfam" id="PF13023">
    <property type="entry name" value="HD_3"/>
    <property type="match status" value="1"/>
</dbReference>
<evidence type="ECO:0000313" key="3">
    <source>
        <dbReference type="Proteomes" id="UP000273278"/>
    </source>
</evidence>
<dbReference type="Proteomes" id="UP000273278">
    <property type="component" value="Chromosome"/>
</dbReference>
<dbReference type="EMBL" id="CP017686">
    <property type="protein sequence ID" value="AYQ54545.1"/>
    <property type="molecule type" value="Genomic_DNA"/>
</dbReference>
<name>A0A3G3IFE5_9ARCH</name>
<protein>
    <submittedName>
        <fullName evidence="2">Haloacid dehalogenase</fullName>
    </submittedName>
</protein>
<dbReference type="RefSeq" id="WP_015504259.1">
    <property type="nucleotide sequence ID" value="NZ_CAYARL010000008.1"/>
</dbReference>
<dbReference type="Gene3D" id="1.10.3210.10">
    <property type="entry name" value="Hypothetical protein af1432"/>
    <property type="match status" value="2"/>
</dbReference>